<keyword evidence="3" id="KW-1185">Reference proteome</keyword>
<accession>A0A1H2ERG3</accession>
<dbReference type="InterPro" id="IPR037257">
    <property type="entry name" value="T2SS_E_N_sf"/>
</dbReference>
<evidence type="ECO:0000313" key="3">
    <source>
        <dbReference type="Proteomes" id="UP000199608"/>
    </source>
</evidence>
<dbReference type="Proteomes" id="UP000199608">
    <property type="component" value="Unassembled WGS sequence"/>
</dbReference>
<dbReference type="RefSeq" id="WP_014957751.1">
    <property type="nucleotide sequence ID" value="NZ_FNLL01000003.1"/>
</dbReference>
<evidence type="ECO:0000259" key="1">
    <source>
        <dbReference type="SMART" id="SM00382"/>
    </source>
</evidence>
<proteinExistence type="predicted"/>
<feature type="domain" description="AAA+ ATPase" evidence="1">
    <location>
        <begin position="204"/>
        <end position="389"/>
    </location>
</feature>
<organism evidence="2 3">
    <name type="scientific">Desulfobacula phenolica</name>
    <dbReference type="NCBI Taxonomy" id="90732"/>
    <lineage>
        <taxon>Bacteria</taxon>
        <taxon>Pseudomonadati</taxon>
        <taxon>Thermodesulfobacteriota</taxon>
        <taxon>Desulfobacteria</taxon>
        <taxon>Desulfobacterales</taxon>
        <taxon>Desulfobacteraceae</taxon>
        <taxon>Desulfobacula</taxon>
    </lineage>
</organism>
<dbReference type="SUPFAM" id="SSF52540">
    <property type="entry name" value="P-loop containing nucleoside triphosphate hydrolases"/>
    <property type="match status" value="1"/>
</dbReference>
<sequence>MHSLMGKRLIQKKELTHEQLQQALEYQRLNGGRLGNSIVTLGFLTEEEVLEFFKSVPKVPDTLEKIDLPYSSIEDLVIKHALNLRVFNIHDMCNSTKLPMFIISETIDILRQNHFLQVKGSGGQLSRLSYTFDLTEAGVKKAKELLGITRYTGPAPVSFRDYRNQVEAQTIKSIFVDEDKIRNAFSEIVISESLIQQFGPAISSGKSIFLYGPPGNGKTTVAEIVGRVMPDEVYVPYAVQIEGEIITVYDNASHVKVDSDDAKESRDQRWVKVKRPVMMTGGEMTLKGLDLDFNAISKFYEAPLQMKANNGIFIVDDFGRQRVDSQALLNRWIVPLERRTDFLTLHTGMKIEIPFDQLVIFSTNLEPEKLVDAAFLRRIRYKIKIGYPNLSEYKQIFKRICDSNGITFDGAVFNFLINNLYKRTRTNLSACHCRDLLDWIIDNAHYRDEKPELTEETISAAWKSYFVEM</sequence>
<gene>
    <name evidence="2" type="ORF">SAMN04487931_103308</name>
</gene>
<dbReference type="AlphaFoldDB" id="A0A1H2ERG3"/>
<evidence type="ECO:0000313" key="2">
    <source>
        <dbReference type="EMBL" id="SDT97717.1"/>
    </source>
</evidence>
<dbReference type="Gene3D" id="3.40.50.300">
    <property type="entry name" value="P-loop containing nucleotide triphosphate hydrolases"/>
    <property type="match status" value="1"/>
</dbReference>
<dbReference type="SMART" id="SM00382">
    <property type="entry name" value="AAA"/>
    <property type="match status" value="1"/>
</dbReference>
<dbReference type="InterPro" id="IPR003593">
    <property type="entry name" value="AAA+_ATPase"/>
</dbReference>
<dbReference type="InterPro" id="IPR027417">
    <property type="entry name" value="P-loop_NTPase"/>
</dbReference>
<protein>
    <recommendedName>
        <fullName evidence="1">AAA+ ATPase domain-containing protein</fullName>
    </recommendedName>
</protein>
<dbReference type="EMBL" id="FNLL01000003">
    <property type="protein sequence ID" value="SDT97717.1"/>
    <property type="molecule type" value="Genomic_DNA"/>
</dbReference>
<reference evidence="3" key="1">
    <citation type="submission" date="2016-10" db="EMBL/GenBank/DDBJ databases">
        <authorList>
            <person name="Varghese N."/>
            <person name="Submissions S."/>
        </authorList>
    </citation>
    <scope>NUCLEOTIDE SEQUENCE [LARGE SCALE GENOMIC DNA]</scope>
    <source>
        <strain evidence="3">DSM 3384</strain>
    </source>
</reference>
<dbReference type="SUPFAM" id="SSF160246">
    <property type="entry name" value="EspE N-terminal domain-like"/>
    <property type="match status" value="1"/>
</dbReference>
<name>A0A1H2ERG3_9BACT</name>